<dbReference type="EMBL" id="JBHTCQ010000003">
    <property type="protein sequence ID" value="MFC7406463.1"/>
    <property type="molecule type" value="Genomic_DNA"/>
</dbReference>
<dbReference type="PIRSF" id="PIRSF005962">
    <property type="entry name" value="Pept_M20D_amidohydro"/>
    <property type="match status" value="1"/>
</dbReference>
<protein>
    <submittedName>
        <fullName evidence="2">Amidohydrolase</fullName>
    </submittedName>
</protein>
<feature type="domain" description="Peptidase M20 dimerisation" evidence="1">
    <location>
        <begin position="203"/>
        <end position="300"/>
    </location>
</feature>
<dbReference type="SUPFAM" id="SSF53187">
    <property type="entry name" value="Zn-dependent exopeptidases"/>
    <property type="match status" value="1"/>
</dbReference>
<dbReference type="Pfam" id="PF01546">
    <property type="entry name" value="Peptidase_M20"/>
    <property type="match status" value="1"/>
</dbReference>
<proteinExistence type="predicted"/>
<keyword evidence="3" id="KW-1185">Reference proteome</keyword>
<sequence length="410" mass="43179">MRPVPAPTDSPLARRVNVAVADLEDQLIELRRHVHAHPEPAWAEIGTTAHVRTTLQEAGLQPRPLGATGLVVDIGADQRTAGRRRVRLRADLDALPLTETSGLPFASTREGYCHACGHDVHTAALVGAALTLKRLDDAGDLPGGIRCIFQPAEEVQPGGASDAIDKGVLDGVEAIYALHCDPKVEVGRVGSRIGPITAASDHVTVTVSAEGGHTSRPHLTGDVVFALGQLATALPAVLGRRTDPRSGVNLTWGAVHAGNAANAIPTTGSITGTVRTLDAQEWRRVGRIVEEAARHVAAPYGVEVDVRYVRGIPPVVNTEREVRVADAAAKDVIGPEAVELTEQSLGGEDFAWYLTHVPGALIRLGTRTPGGPAFDLHRGDIVFDERAIGVGARLLARTALLAVDGEVRAS</sequence>
<dbReference type="Pfam" id="PF07687">
    <property type="entry name" value="M20_dimer"/>
    <property type="match status" value="1"/>
</dbReference>
<comment type="caution">
    <text evidence="2">The sequence shown here is derived from an EMBL/GenBank/DDBJ whole genome shotgun (WGS) entry which is preliminary data.</text>
</comment>
<dbReference type="SUPFAM" id="SSF55031">
    <property type="entry name" value="Bacterial exopeptidase dimerisation domain"/>
    <property type="match status" value="1"/>
</dbReference>
<dbReference type="InterPro" id="IPR002933">
    <property type="entry name" value="Peptidase_M20"/>
</dbReference>
<dbReference type="PANTHER" id="PTHR11014">
    <property type="entry name" value="PEPTIDASE M20 FAMILY MEMBER"/>
    <property type="match status" value="1"/>
</dbReference>
<reference evidence="3" key="1">
    <citation type="journal article" date="2019" name="Int. J. Syst. Evol. Microbiol.">
        <title>The Global Catalogue of Microorganisms (GCM) 10K type strain sequencing project: providing services to taxonomists for standard genome sequencing and annotation.</title>
        <authorList>
            <consortium name="The Broad Institute Genomics Platform"/>
            <consortium name="The Broad Institute Genome Sequencing Center for Infectious Disease"/>
            <person name="Wu L."/>
            <person name="Ma J."/>
        </authorList>
    </citation>
    <scope>NUCLEOTIDE SEQUENCE [LARGE SCALE GENOMIC DNA]</scope>
    <source>
        <strain evidence="3">JCM 1490</strain>
    </source>
</reference>
<dbReference type="Gene3D" id="3.30.70.360">
    <property type="match status" value="1"/>
</dbReference>
<organism evidence="2 3">
    <name type="scientific">Georgenia alba</name>
    <dbReference type="NCBI Taxonomy" id="2233858"/>
    <lineage>
        <taxon>Bacteria</taxon>
        <taxon>Bacillati</taxon>
        <taxon>Actinomycetota</taxon>
        <taxon>Actinomycetes</taxon>
        <taxon>Micrococcales</taxon>
        <taxon>Bogoriellaceae</taxon>
        <taxon>Georgenia</taxon>
    </lineage>
</organism>
<dbReference type="Gene3D" id="3.40.630.10">
    <property type="entry name" value="Zn peptidases"/>
    <property type="match status" value="1"/>
</dbReference>
<dbReference type="RefSeq" id="WP_382395883.1">
    <property type="nucleotide sequence ID" value="NZ_JBHTCQ010000003.1"/>
</dbReference>
<evidence type="ECO:0000259" key="1">
    <source>
        <dbReference type="Pfam" id="PF07687"/>
    </source>
</evidence>
<evidence type="ECO:0000313" key="3">
    <source>
        <dbReference type="Proteomes" id="UP001596455"/>
    </source>
</evidence>
<name>A0ABW2QGV7_9MICO</name>
<dbReference type="InterPro" id="IPR036264">
    <property type="entry name" value="Bact_exopeptidase_dim_dom"/>
</dbReference>
<dbReference type="Proteomes" id="UP001596455">
    <property type="component" value="Unassembled WGS sequence"/>
</dbReference>
<accession>A0ABW2QGV7</accession>
<dbReference type="InterPro" id="IPR011650">
    <property type="entry name" value="Peptidase_M20_dimer"/>
</dbReference>
<gene>
    <name evidence="2" type="ORF">ACFQQL_15195</name>
</gene>
<dbReference type="NCBIfam" id="TIGR01891">
    <property type="entry name" value="amidohydrolases"/>
    <property type="match status" value="1"/>
</dbReference>
<dbReference type="InterPro" id="IPR017439">
    <property type="entry name" value="Amidohydrolase"/>
</dbReference>
<dbReference type="PANTHER" id="PTHR11014:SF63">
    <property type="entry name" value="METALLOPEPTIDASE, PUTATIVE (AFU_ORTHOLOGUE AFUA_6G09600)-RELATED"/>
    <property type="match status" value="1"/>
</dbReference>
<evidence type="ECO:0000313" key="2">
    <source>
        <dbReference type="EMBL" id="MFC7406463.1"/>
    </source>
</evidence>